<keyword evidence="2" id="KW-1185">Reference proteome</keyword>
<reference evidence="1 2" key="1">
    <citation type="journal article" date="2019" name="Int. J. Syst. Evol. Microbiol.">
        <title>The Global Catalogue of Microorganisms (GCM) 10K type strain sequencing project: providing services to taxonomists for standard genome sequencing and annotation.</title>
        <authorList>
            <consortium name="The Broad Institute Genomics Platform"/>
            <consortium name="The Broad Institute Genome Sequencing Center for Infectious Disease"/>
            <person name="Wu L."/>
            <person name="Ma J."/>
        </authorList>
    </citation>
    <scope>NUCLEOTIDE SEQUENCE [LARGE SCALE GENOMIC DNA]</scope>
    <source>
        <strain evidence="1 2">JCM 4542</strain>
    </source>
</reference>
<dbReference type="Proteomes" id="UP001500886">
    <property type="component" value="Unassembled WGS sequence"/>
</dbReference>
<dbReference type="RefSeq" id="WP_344432806.1">
    <property type="nucleotide sequence ID" value="NZ_BAAASL010000001.1"/>
</dbReference>
<evidence type="ECO:0000313" key="2">
    <source>
        <dbReference type="Proteomes" id="UP001500886"/>
    </source>
</evidence>
<evidence type="ECO:0000313" key="1">
    <source>
        <dbReference type="EMBL" id="GAA2708063.1"/>
    </source>
</evidence>
<dbReference type="EMBL" id="BAAASL010000001">
    <property type="protein sequence ID" value="GAA2708063.1"/>
    <property type="molecule type" value="Genomic_DNA"/>
</dbReference>
<comment type="caution">
    <text evidence="1">The sequence shown here is derived from an EMBL/GenBank/DDBJ whole genome shotgun (WGS) entry which is preliminary data.</text>
</comment>
<sequence>MGYSQPGNDIQVSVDAQGLYAKDRQNRPAKSWGTFRIQHRWTEPGKGPQFNWGDFAVDCVTVGGPVATVTGTLVDAGPVWKPFLHWGKDHKQPIRMGVSFYVAGTGKGRNGGGPSRIGLSGATQEDEPLLTPCMAPAPDAAVIAGGYRIHDNRGVK</sequence>
<organism evidence="1 2">
    <name type="scientific">Streptomyces luteosporeus</name>
    <dbReference type="NCBI Taxonomy" id="173856"/>
    <lineage>
        <taxon>Bacteria</taxon>
        <taxon>Bacillati</taxon>
        <taxon>Actinomycetota</taxon>
        <taxon>Actinomycetes</taxon>
        <taxon>Kitasatosporales</taxon>
        <taxon>Streptomycetaceae</taxon>
        <taxon>Streptomyces</taxon>
    </lineage>
</organism>
<accession>A0ABN3TIP0</accession>
<name>A0ABN3TIP0_9ACTN</name>
<proteinExistence type="predicted"/>
<protein>
    <submittedName>
        <fullName evidence="1">Uncharacterized protein</fullName>
    </submittedName>
</protein>
<gene>
    <name evidence="1" type="ORF">GCM10010315_03800</name>
</gene>